<protein>
    <submittedName>
        <fullName evidence="4">Glycosyltransferase family 4 protein</fullName>
    </submittedName>
</protein>
<keyword evidence="1" id="KW-0808">Transferase</keyword>
<dbReference type="SUPFAM" id="SSF53756">
    <property type="entry name" value="UDP-Glycosyltransferase/glycogen phosphorylase"/>
    <property type="match status" value="1"/>
</dbReference>
<evidence type="ECO:0000313" key="5">
    <source>
        <dbReference type="Proteomes" id="UP001177295"/>
    </source>
</evidence>
<reference evidence="4 5" key="1">
    <citation type="journal article" date="2023" name="Cell">
        <title>Genetic manipulation of Patescibacteria provides mechanistic insights into microbial dark matter and the epibiotic lifestyle.</title>
        <authorList>
            <person name="Wang Y."/>
            <person name="Gallagher L.A."/>
            <person name="Andrade P.A."/>
            <person name="Liu A."/>
            <person name="Humphreys I.R."/>
            <person name="Turkarslan S."/>
            <person name="Cutler K.J."/>
            <person name="Arrieta-Ortiz M.L."/>
            <person name="Li Y."/>
            <person name="Radey M.C."/>
            <person name="McLean J.S."/>
            <person name="Cong Q."/>
            <person name="Baker D."/>
            <person name="Baliga N.S."/>
            <person name="Peterson S.B."/>
            <person name="Mougous J.D."/>
        </authorList>
    </citation>
    <scope>NUCLEOTIDE SEQUENCE [LARGE SCALE GENOMIC DNA]</scope>
    <source>
        <strain evidence="4 5">ML1</strain>
    </source>
</reference>
<dbReference type="PANTHER" id="PTHR46401">
    <property type="entry name" value="GLYCOSYLTRANSFERASE WBBK-RELATED"/>
    <property type="match status" value="1"/>
</dbReference>
<dbReference type="EMBL" id="CP124550">
    <property type="protein sequence ID" value="WIO46495.1"/>
    <property type="molecule type" value="Genomic_DNA"/>
</dbReference>
<dbReference type="PANTHER" id="PTHR46401:SF2">
    <property type="entry name" value="GLYCOSYLTRANSFERASE WBBK-RELATED"/>
    <property type="match status" value="1"/>
</dbReference>
<gene>
    <name evidence="4" type="ORF">SEML1_0900</name>
</gene>
<dbReference type="Gene3D" id="3.40.50.2000">
    <property type="entry name" value="Glycogen Phosphorylase B"/>
    <property type="match status" value="2"/>
</dbReference>
<organism evidence="4 5">
    <name type="scientific">Candidatus Southlakia epibionticum</name>
    <dbReference type="NCBI Taxonomy" id="3043284"/>
    <lineage>
        <taxon>Bacteria</taxon>
        <taxon>Candidatus Saccharimonadota</taxon>
        <taxon>Candidatus Saccharimonadia</taxon>
        <taxon>Candidatus Saccharimonadales</taxon>
        <taxon>Candidatus Saccharimonadaceae</taxon>
        <taxon>Candidatus Southlakia</taxon>
    </lineage>
</organism>
<dbReference type="InterPro" id="IPR028098">
    <property type="entry name" value="Glyco_trans_4-like_N"/>
</dbReference>
<dbReference type="InterPro" id="IPR001296">
    <property type="entry name" value="Glyco_trans_1"/>
</dbReference>
<sequence>MHIAIDARVINSGTGTYIVKLLEYLQQIDNENSYSILVRAKDKHYWQPARPNFTVRIAEFDNYSFAEQIGFKRYLDELKPDLVHFCMPQQPILYRGKHVTTVHDMTLFKTYNSDKNWLLYHAKQLVGRFVFKRVAHTSNHIITISETTKREFQAFTNIPDDNITVIYESGEIHKGALKPYRELPFHNFIMYVGQQPDYKNLRRLAAAHQQLLKKYPDLGLVFVGRMNRDTKINKAFYEKQGYRNIHFTGFLPDEQRDWLLTKTAAYVFPSLMEGFGLPPLEAMAYGTPVVSSNASCMPEILGDAAEYFDPLDTDDMAAAIERVITNPKRRRALIKKGTVQVAKYSWRRMAEETHAVYMKVLQP</sequence>
<evidence type="ECO:0000259" key="2">
    <source>
        <dbReference type="Pfam" id="PF00534"/>
    </source>
</evidence>
<feature type="domain" description="Glycosyltransferase subfamily 4-like N-terminal" evidence="3">
    <location>
        <begin position="13"/>
        <end position="167"/>
    </location>
</feature>
<feature type="domain" description="Glycosyl transferase family 1" evidence="2">
    <location>
        <begin position="187"/>
        <end position="337"/>
    </location>
</feature>
<proteinExistence type="predicted"/>
<accession>A0ABY8WW46</accession>
<dbReference type="RefSeq" id="WP_376754016.1">
    <property type="nucleotide sequence ID" value="NZ_CP124550.1"/>
</dbReference>
<dbReference type="Pfam" id="PF13439">
    <property type="entry name" value="Glyco_transf_4"/>
    <property type="match status" value="1"/>
</dbReference>
<dbReference type="Proteomes" id="UP001177295">
    <property type="component" value="Chromosome"/>
</dbReference>
<evidence type="ECO:0000313" key="4">
    <source>
        <dbReference type="EMBL" id="WIO46495.1"/>
    </source>
</evidence>
<evidence type="ECO:0000256" key="1">
    <source>
        <dbReference type="ARBA" id="ARBA00022679"/>
    </source>
</evidence>
<keyword evidence="5" id="KW-1185">Reference proteome</keyword>
<dbReference type="Pfam" id="PF00534">
    <property type="entry name" value="Glycos_transf_1"/>
    <property type="match status" value="1"/>
</dbReference>
<evidence type="ECO:0000259" key="3">
    <source>
        <dbReference type="Pfam" id="PF13439"/>
    </source>
</evidence>
<name>A0ABY8WW46_9BACT</name>
<dbReference type="CDD" id="cd03809">
    <property type="entry name" value="GT4_MtfB-like"/>
    <property type="match status" value="1"/>
</dbReference>